<protein>
    <submittedName>
        <fullName evidence="1">DUF2024 family protein</fullName>
    </submittedName>
</protein>
<organism evidence="1 2">
    <name type="scientific">Flavobacterium agri</name>
    <dbReference type="NCBI Taxonomy" id="2743471"/>
    <lineage>
        <taxon>Bacteria</taxon>
        <taxon>Pseudomonadati</taxon>
        <taxon>Bacteroidota</taxon>
        <taxon>Flavobacteriia</taxon>
        <taxon>Flavobacteriales</taxon>
        <taxon>Flavobacteriaceae</taxon>
        <taxon>Flavobacterium</taxon>
    </lineage>
</organism>
<dbReference type="Pfam" id="PF09630">
    <property type="entry name" value="DUF2024"/>
    <property type="match status" value="1"/>
</dbReference>
<gene>
    <name evidence="1" type="ORF">HZF10_13790</name>
</gene>
<keyword evidence="2" id="KW-1185">Reference proteome</keyword>
<dbReference type="SUPFAM" id="SSF160766">
    <property type="entry name" value="NE1680-like"/>
    <property type="match status" value="1"/>
</dbReference>
<dbReference type="Gene3D" id="3.10.510.10">
    <property type="entry name" value="NE1680-like"/>
    <property type="match status" value="1"/>
</dbReference>
<dbReference type="EMBL" id="JACBJI010000006">
    <property type="protein sequence ID" value="NYA71996.1"/>
    <property type="molecule type" value="Genomic_DNA"/>
</dbReference>
<accession>A0A7Y8Y3S3</accession>
<name>A0A7Y8Y3S3_9FLAO</name>
<evidence type="ECO:0000313" key="1">
    <source>
        <dbReference type="EMBL" id="NYA71996.1"/>
    </source>
</evidence>
<dbReference type="InterPro" id="IPR023122">
    <property type="entry name" value="NE1680-like_sf"/>
</dbReference>
<reference evidence="1 2" key="1">
    <citation type="submission" date="2020-07" db="EMBL/GenBank/DDBJ databases">
        <authorList>
            <person name="Sun Q."/>
        </authorList>
    </citation>
    <scope>NUCLEOTIDE SEQUENCE [LARGE SCALE GENOMIC DNA]</scope>
    <source>
        <strain evidence="1 2">MAH-1</strain>
    </source>
</reference>
<evidence type="ECO:0000313" key="2">
    <source>
        <dbReference type="Proteomes" id="UP000535020"/>
    </source>
</evidence>
<comment type="caution">
    <text evidence="1">The sequence shown here is derived from an EMBL/GenBank/DDBJ whole genome shotgun (WGS) entry which is preliminary data.</text>
</comment>
<dbReference type="Proteomes" id="UP000535020">
    <property type="component" value="Unassembled WGS sequence"/>
</dbReference>
<proteinExistence type="predicted"/>
<dbReference type="RefSeq" id="WP_176006806.1">
    <property type="nucleotide sequence ID" value="NZ_JABWMI010000015.1"/>
</dbReference>
<dbReference type="InterPro" id="IPR018592">
    <property type="entry name" value="DUF2024"/>
</dbReference>
<dbReference type="AlphaFoldDB" id="A0A7Y8Y3S3"/>
<sequence>MKVAIWDTYVTKTDGTKMHFDIVVPHSLKQADIIHTFGQEYLSSLGYQGLKLDSEECRYCHMETAPEHVVSGIDEKGYFIIEMENCR</sequence>